<reference evidence="1 2" key="1">
    <citation type="submission" date="2016-10" db="EMBL/GenBank/DDBJ databases">
        <authorList>
            <person name="de Groot N.N."/>
        </authorList>
    </citation>
    <scope>NUCLEOTIDE SEQUENCE [LARGE SCALE GENOMIC DNA]</scope>
    <source>
        <strain evidence="1 2">CGMCC 4.5681</strain>
    </source>
</reference>
<protein>
    <recommendedName>
        <fullName evidence="3">Fibronectin type-III domain-containing protein</fullName>
    </recommendedName>
</protein>
<dbReference type="STRING" id="683260.SAMN05421874_12816"/>
<dbReference type="OrthoDB" id="5067971at2"/>
<name>A0A1G9MGY5_9ACTN</name>
<sequence length="531" mass="55443">MAKGAFSEQVIILIPDDTTPPPAPSAPTVTTRLGMIHVTWDGLGSLGESMPSDLDRVQVWMADPLVGGSARVVDSMRVMETIVVGGQPYGAAREFWLTAVDRSGNESLESGHVTVATQPLVDTDVIGKVLDGANIKTGTVNAADAVIANTITGSLVQASAIDTGHLRANAVTTPILAAGSVTAGKLESVLTLSTRVVAGNPSAGRVELNATGIRGFNSSGSETVSLANNGSFALRSASSGARIQLDGTGFRAYNSGGVETVSLASTGSFALKSSSSGARIEMDNTGFRAYDSSGAQTVSIGSNGTASITGTLISGKAGEARVQIQRIFGGTYSPIEFINPSNAIVGQIWAYSGGSGPALQASNFDGVVLTLYRGGSEFRNDFGPLDLVGSPVRINGGVKSFIIPHPDDPDRWLIHACTESPHNGVEYWGTAQLDERGEAHVELPAYFEGLTEVEERAVFITAMGTGRSSASATYPLDGQFSIYGVPGERVAWQVKAVRSDVPPVKVEPRRDEVNVAGFGPYRYYTIKESHG</sequence>
<dbReference type="EMBL" id="FNFB01000028">
    <property type="protein sequence ID" value="SDL72925.1"/>
    <property type="molecule type" value="Genomic_DNA"/>
</dbReference>
<dbReference type="AlphaFoldDB" id="A0A1G9MGY5"/>
<organism evidence="1 2">
    <name type="scientific">Nonomuraea maritima</name>
    <dbReference type="NCBI Taxonomy" id="683260"/>
    <lineage>
        <taxon>Bacteria</taxon>
        <taxon>Bacillati</taxon>
        <taxon>Actinomycetota</taxon>
        <taxon>Actinomycetes</taxon>
        <taxon>Streptosporangiales</taxon>
        <taxon>Streptosporangiaceae</taxon>
        <taxon>Nonomuraea</taxon>
    </lineage>
</organism>
<dbReference type="RefSeq" id="WP_090772005.1">
    <property type="nucleotide sequence ID" value="NZ_FNFB01000028.1"/>
</dbReference>
<gene>
    <name evidence="1" type="ORF">SAMN05421874_12816</name>
</gene>
<evidence type="ECO:0008006" key="3">
    <source>
        <dbReference type="Google" id="ProtNLM"/>
    </source>
</evidence>
<evidence type="ECO:0000313" key="2">
    <source>
        <dbReference type="Proteomes" id="UP000198683"/>
    </source>
</evidence>
<keyword evidence="2" id="KW-1185">Reference proteome</keyword>
<dbReference type="Proteomes" id="UP000198683">
    <property type="component" value="Unassembled WGS sequence"/>
</dbReference>
<proteinExistence type="predicted"/>
<accession>A0A1G9MGY5</accession>
<evidence type="ECO:0000313" key="1">
    <source>
        <dbReference type="EMBL" id="SDL72925.1"/>
    </source>
</evidence>